<dbReference type="InterPro" id="IPR050807">
    <property type="entry name" value="TransReg_Diox_bact_type"/>
</dbReference>
<keyword evidence="1" id="KW-0238">DNA-binding</keyword>
<gene>
    <name evidence="3" type="ORF">B9O19_01008</name>
</gene>
<dbReference type="Pfam" id="PF01381">
    <property type="entry name" value="HTH_3"/>
    <property type="match status" value="1"/>
</dbReference>
<proteinExistence type="predicted"/>
<dbReference type="PROSITE" id="PS50943">
    <property type="entry name" value="HTH_CROC1"/>
    <property type="match status" value="1"/>
</dbReference>
<dbReference type="RefSeq" id="WP_158648920.1">
    <property type="nucleotide sequence ID" value="NZ_CP020991.1"/>
</dbReference>
<dbReference type="Proteomes" id="UP000235589">
    <property type="component" value="Chromosome"/>
</dbReference>
<name>A0A2K9P1P9_9FIRM</name>
<dbReference type="EMBL" id="CP020991">
    <property type="protein sequence ID" value="AUO19177.1"/>
    <property type="molecule type" value="Genomic_DNA"/>
</dbReference>
<dbReference type="SMART" id="SM00530">
    <property type="entry name" value="HTH_XRE"/>
    <property type="match status" value="1"/>
</dbReference>
<reference evidence="3 4" key="1">
    <citation type="submission" date="2017-04" db="EMBL/GenBank/DDBJ databases">
        <title>Monoglobus pectinilyticus 14 draft genome.</title>
        <authorList>
            <person name="Kim C."/>
            <person name="Rosendale D.I."/>
            <person name="Kelly W.J."/>
            <person name="Tannock G.W."/>
            <person name="Patchett M.L."/>
            <person name="Jordens J.Z."/>
        </authorList>
    </citation>
    <scope>NUCLEOTIDE SEQUENCE [LARGE SCALE GENOMIC DNA]</scope>
    <source>
        <strain evidence="3 4">14</strain>
    </source>
</reference>
<dbReference type="InterPro" id="IPR001387">
    <property type="entry name" value="Cro/C1-type_HTH"/>
</dbReference>
<feature type="domain" description="HTH cro/C1-type" evidence="2">
    <location>
        <begin position="13"/>
        <end position="67"/>
    </location>
</feature>
<sequence length="105" mass="12141">MIKIYTQFIRERIAKLRTQENISARELGFRLGQSGGYINSIENGNSLPSLRGFLNICEYFQITPHEFFNEDIEYPKILHDIMSGCSDLDKETLDSILVLINKINK</sequence>
<evidence type="ECO:0000313" key="4">
    <source>
        <dbReference type="Proteomes" id="UP000235589"/>
    </source>
</evidence>
<dbReference type="GO" id="GO:0003677">
    <property type="term" value="F:DNA binding"/>
    <property type="evidence" value="ECO:0007669"/>
    <property type="project" value="UniProtKB-KW"/>
</dbReference>
<dbReference type="CDD" id="cd00093">
    <property type="entry name" value="HTH_XRE"/>
    <property type="match status" value="1"/>
</dbReference>
<dbReference type="KEGG" id="mpec:B9O19_01008"/>
<organism evidence="3 4">
    <name type="scientific">Monoglobus pectinilyticus</name>
    <dbReference type="NCBI Taxonomy" id="1981510"/>
    <lineage>
        <taxon>Bacteria</taxon>
        <taxon>Bacillati</taxon>
        <taxon>Bacillota</taxon>
        <taxon>Clostridia</taxon>
        <taxon>Monoglobales</taxon>
        <taxon>Monoglobaceae</taxon>
        <taxon>Monoglobus</taxon>
    </lineage>
</organism>
<dbReference type="PANTHER" id="PTHR46797">
    <property type="entry name" value="HTH-TYPE TRANSCRIPTIONAL REGULATOR"/>
    <property type="match status" value="1"/>
</dbReference>
<evidence type="ECO:0000256" key="1">
    <source>
        <dbReference type="ARBA" id="ARBA00023125"/>
    </source>
</evidence>
<accession>A0A2K9P1P9</accession>
<protein>
    <submittedName>
        <fullName evidence="3">Transcriptional regulator, XRE family</fullName>
    </submittedName>
</protein>
<dbReference type="Gene3D" id="1.10.260.40">
    <property type="entry name" value="lambda repressor-like DNA-binding domains"/>
    <property type="match status" value="1"/>
</dbReference>
<keyword evidence="4" id="KW-1185">Reference proteome</keyword>
<evidence type="ECO:0000313" key="3">
    <source>
        <dbReference type="EMBL" id="AUO19177.1"/>
    </source>
</evidence>
<dbReference type="AlphaFoldDB" id="A0A2K9P1P9"/>
<dbReference type="OrthoDB" id="2187867at2"/>
<dbReference type="PANTHER" id="PTHR46797:SF1">
    <property type="entry name" value="METHYLPHOSPHONATE SYNTHASE"/>
    <property type="match status" value="1"/>
</dbReference>
<dbReference type="GO" id="GO:0003700">
    <property type="term" value="F:DNA-binding transcription factor activity"/>
    <property type="evidence" value="ECO:0007669"/>
    <property type="project" value="TreeGrafter"/>
</dbReference>
<dbReference type="InterPro" id="IPR010982">
    <property type="entry name" value="Lambda_DNA-bd_dom_sf"/>
</dbReference>
<evidence type="ECO:0000259" key="2">
    <source>
        <dbReference type="PROSITE" id="PS50943"/>
    </source>
</evidence>
<dbReference type="GO" id="GO:0005829">
    <property type="term" value="C:cytosol"/>
    <property type="evidence" value="ECO:0007669"/>
    <property type="project" value="TreeGrafter"/>
</dbReference>
<dbReference type="GeneID" id="98062422"/>
<dbReference type="SUPFAM" id="SSF47413">
    <property type="entry name" value="lambda repressor-like DNA-binding domains"/>
    <property type="match status" value="1"/>
</dbReference>